<proteinExistence type="inferred from homology"/>
<keyword evidence="6" id="KW-1185">Reference proteome</keyword>
<accession>A0AA37GMV7</accession>
<feature type="domain" description="LysM" evidence="4">
    <location>
        <begin position="10"/>
        <end position="55"/>
    </location>
</feature>
<comment type="similarity">
    <text evidence="3">Belongs to the secreted LysM effector family.</text>
</comment>
<evidence type="ECO:0000256" key="1">
    <source>
        <dbReference type="ARBA" id="ARBA00022669"/>
    </source>
</evidence>
<organism evidence="5 6">
    <name type="scientific">Colletotrichum liriopes</name>
    <dbReference type="NCBI Taxonomy" id="708192"/>
    <lineage>
        <taxon>Eukaryota</taxon>
        <taxon>Fungi</taxon>
        <taxon>Dikarya</taxon>
        <taxon>Ascomycota</taxon>
        <taxon>Pezizomycotina</taxon>
        <taxon>Sordariomycetes</taxon>
        <taxon>Hypocreomycetidae</taxon>
        <taxon>Glomerellales</taxon>
        <taxon>Glomerellaceae</taxon>
        <taxon>Colletotrichum</taxon>
        <taxon>Colletotrichum spaethianum species complex</taxon>
    </lineage>
</organism>
<evidence type="ECO:0000313" key="5">
    <source>
        <dbReference type="EMBL" id="GJC83584.1"/>
    </source>
</evidence>
<dbReference type="Proteomes" id="UP001055172">
    <property type="component" value="Unassembled WGS sequence"/>
</dbReference>
<dbReference type="PANTHER" id="PTHR34997:SF1">
    <property type="entry name" value="PEPTIDOGLYCAN-BINDING LYSIN DOMAIN"/>
    <property type="match status" value="1"/>
</dbReference>
<dbReference type="AlphaFoldDB" id="A0AA37GMV7"/>
<dbReference type="SUPFAM" id="SSF54106">
    <property type="entry name" value="LysM domain"/>
    <property type="match status" value="1"/>
</dbReference>
<dbReference type="EMBL" id="BPPX01000012">
    <property type="protein sequence ID" value="GJC83584.1"/>
    <property type="molecule type" value="Genomic_DNA"/>
</dbReference>
<gene>
    <name evidence="5" type="ORF">ColLi_06422</name>
</gene>
<reference evidence="5 6" key="1">
    <citation type="submission" date="2021-07" db="EMBL/GenBank/DDBJ databases">
        <title>Genome data of Colletotrichum spaethianum.</title>
        <authorList>
            <person name="Utami Y.D."/>
            <person name="Hiruma K."/>
        </authorList>
    </citation>
    <scope>NUCLEOTIDE SEQUENCE [LARGE SCALE GENOMIC DNA]</scope>
    <source>
        <strain evidence="5 6">MAFF 242679</strain>
    </source>
</reference>
<sequence>MPGTTGSCGKFHFVSDGDTCVKVTSANGISAAQSAQWNGLNSGCSNLWGSVYACAGVRGVVFVLTNDKRARELESNSDSRHI</sequence>
<dbReference type="PROSITE" id="PS51782">
    <property type="entry name" value="LYSM"/>
    <property type="match status" value="1"/>
</dbReference>
<dbReference type="PANTHER" id="PTHR34997">
    <property type="entry name" value="AM15"/>
    <property type="match status" value="1"/>
</dbReference>
<dbReference type="GO" id="GO:0008061">
    <property type="term" value="F:chitin binding"/>
    <property type="evidence" value="ECO:0007669"/>
    <property type="project" value="UniProtKB-KW"/>
</dbReference>
<evidence type="ECO:0000256" key="2">
    <source>
        <dbReference type="ARBA" id="ARBA00023026"/>
    </source>
</evidence>
<keyword evidence="1" id="KW-0147">Chitin-binding</keyword>
<dbReference type="InterPro" id="IPR018392">
    <property type="entry name" value="LysM"/>
</dbReference>
<dbReference type="CDD" id="cd00118">
    <property type="entry name" value="LysM"/>
    <property type="match status" value="1"/>
</dbReference>
<evidence type="ECO:0000259" key="4">
    <source>
        <dbReference type="PROSITE" id="PS51782"/>
    </source>
</evidence>
<protein>
    <submittedName>
        <fullName evidence="5">LysM domain-containing protein ARB_05157</fullName>
    </submittedName>
</protein>
<evidence type="ECO:0000313" key="6">
    <source>
        <dbReference type="Proteomes" id="UP001055172"/>
    </source>
</evidence>
<dbReference type="InterPro" id="IPR036779">
    <property type="entry name" value="LysM_dom_sf"/>
</dbReference>
<dbReference type="InterPro" id="IPR052210">
    <property type="entry name" value="LysM1-like"/>
</dbReference>
<evidence type="ECO:0000256" key="3">
    <source>
        <dbReference type="ARBA" id="ARBA00044955"/>
    </source>
</evidence>
<keyword evidence="2" id="KW-0843">Virulence</keyword>
<comment type="caution">
    <text evidence="5">The sequence shown here is derived from an EMBL/GenBank/DDBJ whole genome shotgun (WGS) entry which is preliminary data.</text>
</comment>
<dbReference type="Gene3D" id="3.10.350.10">
    <property type="entry name" value="LysM domain"/>
    <property type="match status" value="1"/>
</dbReference>
<name>A0AA37GMV7_9PEZI</name>